<dbReference type="Pfam" id="PF20060">
    <property type="entry name" value="DUF6459"/>
    <property type="match status" value="1"/>
</dbReference>
<reference evidence="1" key="1">
    <citation type="submission" date="2020-05" db="EMBL/GenBank/DDBJ databases">
        <authorList>
            <person name="Chiriac C."/>
            <person name="Salcher M."/>
            <person name="Ghai R."/>
            <person name="Kavagutti S V."/>
        </authorList>
    </citation>
    <scope>NUCLEOTIDE SEQUENCE</scope>
</reference>
<evidence type="ECO:0000313" key="1">
    <source>
        <dbReference type="EMBL" id="CAB4867740.1"/>
    </source>
</evidence>
<gene>
    <name evidence="1" type="ORF">UFOPK3402_00534</name>
</gene>
<name>A0A6J7DDQ6_9ZZZZ</name>
<organism evidence="1">
    <name type="scientific">freshwater metagenome</name>
    <dbReference type="NCBI Taxonomy" id="449393"/>
    <lineage>
        <taxon>unclassified sequences</taxon>
        <taxon>metagenomes</taxon>
        <taxon>ecological metagenomes</taxon>
    </lineage>
</organism>
<dbReference type="InterPro" id="IPR045596">
    <property type="entry name" value="DUF6459"/>
</dbReference>
<dbReference type="EMBL" id="CAFBLS010000046">
    <property type="protein sequence ID" value="CAB4867740.1"/>
    <property type="molecule type" value="Genomic_DNA"/>
</dbReference>
<proteinExistence type="predicted"/>
<sequence length="196" mass="20745">MSLTAPAPVLPHATPYGHLSEYDSALDHRLHAASPGPCADQMALPLTWEVAPGIPAVPPAPRHLRLVGKIDEPAPGDPAAEVPAASWVARMARAVAEVGSGDRPAGQLTRWVERRQLQKLAARGAAFAHHPSTRAARPTVSATRGIQQVRAIRICPVSPGIVETSAVLVGSGRGRAVAMRFEFVAERWLMTAFSLG</sequence>
<protein>
    <submittedName>
        <fullName evidence="1">Unannotated protein</fullName>
    </submittedName>
</protein>
<accession>A0A6J7DDQ6</accession>
<dbReference type="AlphaFoldDB" id="A0A6J7DDQ6"/>